<proteinExistence type="predicted"/>
<accession>A0AB39YH82</accession>
<reference evidence="1" key="1">
    <citation type="submission" date="2024-08" db="EMBL/GenBank/DDBJ databases">
        <authorList>
            <person name="Yu S.T."/>
        </authorList>
    </citation>
    <scope>NUCLEOTIDE SEQUENCE</scope>
    <source>
        <strain evidence="1">R33</strain>
        <plasmid evidence="1">unnamed1</plasmid>
    </source>
</reference>
<name>A0AB39YH82_9ACTN</name>
<keyword evidence="1" id="KW-0614">Plasmid</keyword>
<protein>
    <submittedName>
        <fullName evidence="1">Uncharacterized protein</fullName>
    </submittedName>
</protein>
<sequence>MRTDHLGCLDAVLVRPELVAEVSADRAVDRGGFFRPPLRFKRLRLDVTAEDVPRFGEGPTVAAG</sequence>
<geneLocation type="plasmid" evidence="1">
    <name>unnamed1</name>
</geneLocation>
<dbReference type="AlphaFoldDB" id="A0AB39YH82"/>
<dbReference type="InterPro" id="IPR012340">
    <property type="entry name" value="NA-bd_OB-fold"/>
</dbReference>
<evidence type="ECO:0000313" key="1">
    <source>
        <dbReference type="EMBL" id="XDV69209.1"/>
    </source>
</evidence>
<dbReference type="Gene3D" id="2.40.50.140">
    <property type="entry name" value="Nucleic acid-binding proteins"/>
    <property type="match status" value="1"/>
</dbReference>
<dbReference type="RefSeq" id="WP_369780430.1">
    <property type="nucleotide sequence ID" value="NZ_CP165728.1"/>
</dbReference>
<dbReference type="EMBL" id="CP165728">
    <property type="protein sequence ID" value="XDV69209.1"/>
    <property type="molecule type" value="Genomic_DNA"/>
</dbReference>
<organism evidence="1">
    <name type="scientific">Streptomyces sp. R33</name>
    <dbReference type="NCBI Taxonomy" id="3238629"/>
    <lineage>
        <taxon>Bacteria</taxon>
        <taxon>Bacillati</taxon>
        <taxon>Actinomycetota</taxon>
        <taxon>Actinomycetes</taxon>
        <taxon>Kitasatosporales</taxon>
        <taxon>Streptomycetaceae</taxon>
        <taxon>Streptomyces</taxon>
    </lineage>
</organism>
<gene>
    <name evidence="1" type="ORF">AB5J51_40425</name>
</gene>